<evidence type="ECO:0000256" key="1">
    <source>
        <dbReference type="ARBA" id="ARBA00022448"/>
    </source>
</evidence>
<accession>A0A0G9HHR1</accession>
<evidence type="ECO:0000313" key="8">
    <source>
        <dbReference type="Proteomes" id="UP000182987"/>
    </source>
</evidence>
<dbReference type="EMBL" id="CP017480">
    <property type="protein sequence ID" value="APG05868.1"/>
    <property type="molecule type" value="Genomic_DNA"/>
</dbReference>
<evidence type="ECO:0000256" key="2">
    <source>
        <dbReference type="ARBA" id="ARBA00022475"/>
    </source>
</evidence>
<evidence type="ECO:0000256" key="5">
    <source>
        <dbReference type="ARBA" id="ARBA00022989"/>
    </source>
</evidence>
<dbReference type="SUPFAM" id="SSF82693">
    <property type="entry name" value="Multidrug efflux transporter AcrB pore domain, PN1, PN2, PC1 and PC2 subdomains"/>
    <property type="match status" value="3"/>
</dbReference>
<protein>
    <submittedName>
        <fullName evidence="7">Multidrug transporter subunit MdtC</fullName>
    </submittedName>
</protein>
<dbReference type="Gene3D" id="3.30.2090.10">
    <property type="entry name" value="Multidrug efflux transporter AcrB TolC docking domain, DN and DC subdomains"/>
    <property type="match status" value="2"/>
</dbReference>
<gene>
    <name evidence="7" type="ORF">BJI69_19465</name>
</gene>
<dbReference type="Proteomes" id="UP000182987">
    <property type="component" value="Chromosome"/>
</dbReference>
<dbReference type="STRING" id="1440763.BJI69_19465"/>
<dbReference type="RefSeq" id="WP_046967506.1">
    <property type="nucleotide sequence ID" value="NZ_CP017480.1"/>
</dbReference>
<dbReference type="PATRIC" id="fig|1440763.5.peg.1735"/>
<keyword evidence="5" id="KW-1133">Transmembrane helix</keyword>
<dbReference type="Gene3D" id="3.30.70.1440">
    <property type="entry name" value="Multidrug efflux transporter AcrB pore domain"/>
    <property type="match status" value="1"/>
</dbReference>
<dbReference type="PRINTS" id="PR00702">
    <property type="entry name" value="ACRIFLAVINRP"/>
</dbReference>
<dbReference type="InterPro" id="IPR001036">
    <property type="entry name" value="Acrflvin-R"/>
</dbReference>
<dbReference type="AlphaFoldDB" id="A0A0G9HHR1"/>
<keyword evidence="6" id="KW-0472">Membrane</keyword>
<keyword evidence="8" id="KW-1185">Reference proteome</keyword>
<organism evidence="7 8">
    <name type="scientific">Luteibacter rhizovicinus DSM 16549</name>
    <dbReference type="NCBI Taxonomy" id="1440763"/>
    <lineage>
        <taxon>Bacteria</taxon>
        <taxon>Pseudomonadati</taxon>
        <taxon>Pseudomonadota</taxon>
        <taxon>Gammaproteobacteria</taxon>
        <taxon>Lysobacterales</taxon>
        <taxon>Rhodanobacteraceae</taxon>
        <taxon>Luteibacter</taxon>
    </lineage>
</organism>
<dbReference type="GO" id="GO:0005886">
    <property type="term" value="C:plasma membrane"/>
    <property type="evidence" value="ECO:0007669"/>
    <property type="project" value="TreeGrafter"/>
</dbReference>
<dbReference type="OrthoDB" id="9759330at2"/>
<dbReference type="Gene3D" id="1.20.1640.10">
    <property type="entry name" value="Multidrug efflux transporter AcrB transmembrane domain"/>
    <property type="match status" value="2"/>
</dbReference>
<evidence type="ECO:0000256" key="3">
    <source>
        <dbReference type="ARBA" id="ARBA00022519"/>
    </source>
</evidence>
<keyword evidence="1" id="KW-0813">Transport</keyword>
<name>A0A0G9HHR1_9GAMM</name>
<dbReference type="GO" id="GO:0042910">
    <property type="term" value="F:xenobiotic transmembrane transporter activity"/>
    <property type="evidence" value="ECO:0007669"/>
    <property type="project" value="TreeGrafter"/>
</dbReference>
<keyword evidence="4" id="KW-0812">Transmembrane</keyword>
<sequence length="1038" mass="109132">MNISRLFIDRPVATSLLCLGLVIAGALAWRLLPIASLPEVDVPTIKVSASLPGASPATMVSAVATPLERALGRIAGVTEMTSVSTSGSTDIRLSFDFSRNVVGATRDVQAAINAARGDLPSDMPGSPTYRAVSSADAPVLVLSLTSRDASPGQMYAVASTTFSQMLAQVDGVGDVELVGSSVPAIRIDLDPIAMNQRGVGFEQLRHAVAAAVSNQASGALEVGDRYLQVATNGQLATADAFRSLVVAGRDGTAVSLGDIARVVNTVREPDNAALANGEPAVLALVRHKAGANIIEVIDGITRRLPALQASLPGDMKVSVIVDRATSVRGSLSGAEHTLALAVVLVVVVMLLFLRDVRAALIASAVAPISLLGAMTVMYLLGYSLDILSLMALTIAVGFTVDDAVVVVENIARHIEDGMPPREAARVGAGEVGLTVLSMSAVLIAVFIPLLLMGGYVGLFVREFAVTLAVVIVISLVVSLTFVPMVCALWLKPESTRHAHGRVFEWSERAFARLQRAYDKSLVVALRRAPLTMLSLLAVLCLSVVLYVVVPKGFFPRQDTGELTGDFDTDGSASFPVAKAKLAVFLDVVRADPAIQSVAGYAEHDSGSLFATLKPLSKRDASADEVAARLNAKLARLSGGTFTVTSVQNIRVGGRRSRASNEYTIQADSPELLRTWAPRIAQAMTTIPQISNVHSDNGGTALATSLDVDRDTAAQYGISYARVDGVLRDAFAGRRAATIFSPSDQIPVLMGVAPEQAQSPEAFNLIQVPGAGRGDVPLLMLGHVRQFNTPLGISHYGQSLSATISFDRAPGVSLSQATQAIQRAVDRTAMPTSVRSTFAGSAGAARQVASSEPALILGAFLTLFIVLGILYESCFHPLTILSTLPSAAVGAVFALIVFRTDLDVIALIGIFALIGIVMKNAIMMVDFALAAQRGSGMTPAEAIQEACRLRFRPILMTSLAVMVAAVPLAISRGNGSEMHAPLGIAMGGGLVVSQLLTLYTTPVVYLYLDRFSRWAARWTQSFRARGDAGWSAGRNGALK</sequence>
<dbReference type="PANTHER" id="PTHR32063">
    <property type="match status" value="1"/>
</dbReference>
<dbReference type="Pfam" id="PF00873">
    <property type="entry name" value="ACR_tran"/>
    <property type="match status" value="1"/>
</dbReference>
<dbReference type="SUPFAM" id="SSF82866">
    <property type="entry name" value="Multidrug efflux transporter AcrB transmembrane domain"/>
    <property type="match status" value="2"/>
</dbReference>
<evidence type="ECO:0000256" key="4">
    <source>
        <dbReference type="ARBA" id="ARBA00022692"/>
    </source>
</evidence>
<dbReference type="KEGG" id="lrz:BJI69_19465"/>
<reference evidence="8" key="1">
    <citation type="submission" date="2016-09" db="EMBL/GenBank/DDBJ databases">
        <authorList>
            <person name="Lysoe E."/>
        </authorList>
    </citation>
    <scope>NUCLEOTIDE SEQUENCE [LARGE SCALE GENOMIC DNA]</scope>
    <source>
        <strain evidence="8">LJ96T</strain>
    </source>
</reference>
<dbReference type="Gene3D" id="3.30.70.1430">
    <property type="entry name" value="Multidrug efflux transporter AcrB pore domain"/>
    <property type="match status" value="2"/>
</dbReference>
<dbReference type="InterPro" id="IPR027463">
    <property type="entry name" value="AcrB_DN_DC_subdom"/>
</dbReference>
<dbReference type="PANTHER" id="PTHR32063:SF34">
    <property type="entry name" value="MULTIDRUG RESISTANCE PROTEIN MDTC"/>
    <property type="match status" value="1"/>
</dbReference>
<dbReference type="SUPFAM" id="SSF82714">
    <property type="entry name" value="Multidrug efflux transporter AcrB TolC docking domain, DN and DC subdomains"/>
    <property type="match status" value="2"/>
</dbReference>
<keyword evidence="2" id="KW-1003">Cell membrane</keyword>
<evidence type="ECO:0000313" key="7">
    <source>
        <dbReference type="EMBL" id="APG05868.1"/>
    </source>
</evidence>
<dbReference type="Gene3D" id="3.30.70.1320">
    <property type="entry name" value="Multidrug efflux transporter AcrB pore domain like"/>
    <property type="match status" value="1"/>
</dbReference>
<evidence type="ECO:0000256" key="6">
    <source>
        <dbReference type="ARBA" id="ARBA00023136"/>
    </source>
</evidence>
<keyword evidence="3" id="KW-0997">Cell inner membrane</keyword>
<proteinExistence type="predicted"/>